<feature type="repeat" description="PPR" evidence="2">
    <location>
        <begin position="179"/>
        <end position="213"/>
    </location>
</feature>
<dbReference type="GO" id="GO:0003723">
    <property type="term" value="F:RNA binding"/>
    <property type="evidence" value="ECO:0007669"/>
    <property type="project" value="InterPro"/>
</dbReference>
<name>D8RNH4_SELML</name>
<dbReference type="FunCoup" id="D8RNH4">
    <property type="interactions" value="71"/>
</dbReference>
<evidence type="ECO:0000313" key="4">
    <source>
        <dbReference type="Proteomes" id="UP000001514"/>
    </source>
</evidence>
<dbReference type="NCBIfam" id="TIGR00756">
    <property type="entry name" value="PPR"/>
    <property type="match status" value="4"/>
</dbReference>
<dbReference type="FunFam" id="1.25.40.10:FF:000158">
    <property type="entry name" value="pentatricopeptide repeat-containing protein At2g33680"/>
    <property type="match status" value="1"/>
</dbReference>
<dbReference type="PANTHER" id="PTHR47926:SF533">
    <property type="entry name" value="DYW DOMAIN-CONTAINING PROTEIN"/>
    <property type="match status" value="1"/>
</dbReference>
<dbReference type="HOGENOM" id="CLU_002706_15_6_1"/>
<dbReference type="OrthoDB" id="1879995at2759"/>
<dbReference type="Gramene" id="EFJ26086">
    <property type="protein sequence ID" value="EFJ26086"/>
    <property type="gene ID" value="SELMODRAFT_51647"/>
</dbReference>
<dbReference type="PANTHER" id="PTHR47926">
    <property type="entry name" value="PENTATRICOPEPTIDE REPEAT-CONTAINING PROTEIN"/>
    <property type="match status" value="1"/>
</dbReference>
<keyword evidence="1" id="KW-0677">Repeat</keyword>
<dbReference type="KEGG" id="smo:SELMODRAFT_51647"/>
<gene>
    <name evidence="3" type="ORF">SELMODRAFT_51647</name>
</gene>
<evidence type="ECO:0008006" key="5">
    <source>
        <dbReference type="Google" id="ProtNLM"/>
    </source>
</evidence>
<dbReference type="InParanoid" id="D8RNH4"/>
<feature type="repeat" description="PPR" evidence="2">
    <location>
        <begin position="245"/>
        <end position="279"/>
    </location>
</feature>
<dbReference type="Gene3D" id="1.25.40.10">
    <property type="entry name" value="Tetratricopeptide repeat domain"/>
    <property type="match status" value="5"/>
</dbReference>
<feature type="non-terminal residue" evidence="3">
    <location>
        <position position="597"/>
    </location>
</feature>
<organism evidence="4">
    <name type="scientific">Selaginella moellendorffii</name>
    <name type="common">Spikemoss</name>
    <dbReference type="NCBI Taxonomy" id="88036"/>
    <lineage>
        <taxon>Eukaryota</taxon>
        <taxon>Viridiplantae</taxon>
        <taxon>Streptophyta</taxon>
        <taxon>Embryophyta</taxon>
        <taxon>Tracheophyta</taxon>
        <taxon>Lycopodiopsida</taxon>
        <taxon>Selaginellales</taxon>
        <taxon>Selaginellaceae</taxon>
        <taxon>Selaginella</taxon>
    </lineage>
</organism>
<dbReference type="Proteomes" id="UP000001514">
    <property type="component" value="Unassembled WGS sequence"/>
</dbReference>
<feature type="non-terminal residue" evidence="3">
    <location>
        <position position="1"/>
    </location>
</feature>
<protein>
    <recommendedName>
        <fullName evidence="5">Pentacotripeptide-repeat region of PRORP domain-containing protein</fullName>
    </recommendedName>
</protein>
<dbReference type="InterPro" id="IPR002885">
    <property type="entry name" value="PPR_rpt"/>
</dbReference>
<dbReference type="Pfam" id="PF01535">
    <property type="entry name" value="PPR"/>
    <property type="match status" value="7"/>
</dbReference>
<dbReference type="SUPFAM" id="SSF48452">
    <property type="entry name" value="TPR-like"/>
    <property type="match status" value="3"/>
</dbReference>
<dbReference type="EMBL" id="GL377585">
    <property type="protein sequence ID" value="EFJ26086.1"/>
    <property type="molecule type" value="Genomic_DNA"/>
</dbReference>
<feature type="repeat" description="PPR" evidence="2">
    <location>
        <begin position="44"/>
        <end position="74"/>
    </location>
</feature>
<dbReference type="eggNOG" id="KOG4197">
    <property type="taxonomic scope" value="Eukaryota"/>
</dbReference>
<keyword evidence="4" id="KW-1185">Reference proteome</keyword>
<sequence>LHCWIRERGHGSSTYVSNMIVQMYGKCGSVDDAWIVFSSIQARNVFSWNMIIAAFAQNGHPERSVALFWRMIREEPGIIPTRITFLHALEKLKNLAEGRKIHELAITVGLESDPAVGTAIVTMYGKSRSLADAKRVFDQLKRRDVVAWTALITAYTQNGHCEEALDLYSSMDPDGVAPNQYTFTIVIDACAELGRLDVGIAIHARITAAGLESWIEVANSLINLYGNCKRLRDAERIFQRMPRRSSVSWNSMIAAYAHNGHPGDAIDLYKRMRGDGSVKLDPVTFVNVLGACYSQEDLAAGRSIHRDAIARGLGSHLVLASAAVSMYGRCGSVEESMATFERMEIKDGVAWSAVIAALAQNGESSSALHFYRRMIWSSSARPNEATFISVLEACSFADEGIKIHQHIVDSGIVHSTMISTAIFNMYAKCGRLDRAREIFSSMRASRGSFQSANDVSWMNMISALARHGSIDEALELFREMRLEGGKPSEIVFISILHGCSHSGTMEQGLGHFLAMIQDHGLAPRVEHYGCLIDLLGRGGHLDLAQDLVDQMPFEPDARAWSNFLGSCRLHSDRDRAEAAAIRVFELEPEKAAIYVSL</sequence>
<dbReference type="InterPro" id="IPR046960">
    <property type="entry name" value="PPR_At4g14850-like_plant"/>
</dbReference>
<dbReference type="InterPro" id="IPR011990">
    <property type="entry name" value="TPR-like_helical_dom_sf"/>
</dbReference>
<evidence type="ECO:0000256" key="1">
    <source>
        <dbReference type="ARBA" id="ARBA00022737"/>
    </source>
</evidence>
<dbReference type="GO" id="GO:0009451">
    <property type="term" value="P:RNA modification"/>
    <property type="evidence" value="ECO:0007669"/>
    <property type="project" value="InterPro"/>
</dbReference>
<accession>D8RNH4</accession>
<evidence type="ECO:0000256" key="2">
    <source>
        <dbReference type="PROSITE-ProRule" id="PRU00708"/>
    </source>
</evidence>
<dbReference type="FunFam" id="1.25.40.10:FF:000073">
    <property type="entry name" value="Pentatricopeptide repeat-containing protein chloroplastic"/>
    <property type="match status" value="1"/>
</dbReference>
<reference evidence="3 4" key="1">
    <citation type="journal article" date="2011" name="Science">
        <title>The Selaginella genome identifies genetic changes associated with the evolution of vascular plants.</title>
        <authorList>
            <person name="Banks J.A."/>
            <person name="Nishiyama T."/>
            <person name="Hasebe M."/>
            <person name="Bowman J.L."/>
            <person name="Gribskov M."/>
            <person name="dePamphilis C."/>
            <person name="Albert V.A."/>
            <person name="Aono N."/>
            <person name="Aoyama T."/>
            <person name="Ambrose B.A."/>
            <person name="Ashton N.W."/>
            <person name="Axtell M.J."/>
            <person name="Barker E."/>
            <person name="Barker M.S."/>
            <person name="Bennetzen J.L."/>
            <person name="Bonawitz N.D."/>
            <person name="Chapple C."/>
            <person name="Cheng C."/>
            <person name="Correa L.G."/>
            <person name="Dacre M."/>
            <person name="DeBarry J."/>
            <person name="Dreyer I."/>
            <person name="Elias M."/>
            <person name="Engstrom E.M."/>
            <person name="Estelle M."/>
            <person name="Feng L."/>
            <person name="Finet C."/>
            <person name="Floyd S.K."/>
            <person name="Frommer W.B."/>
            <person name="Fujita T."/>
            <person name="Gramzow L."/>
            <person name="Gutensohn M."/>
            <person name="Harholt J."/>
            <person name="Hattori M."/>
            <person name="Heyl A."/>
            <person name="Hirai T."/>
            <person name="Hiwatashi Y."/>
            <person name="Ishikawa M."/>
            <person name="Iwata M."/>
            <person name="Karol K.G."/>
            <person name="Koehler B."/>
            <person name="Kolukisaoglu U."/>
            <person name="Kubo M."/>
            <person name="Kurata T."/>
            <person name="Lalonde S."/>
            <person name="Li K."/>
            <person name="Li Y."/>
            <person name="Litt A."/>
            <person name="Lyons E."/>
            <person name="Manning G."/>
            <person name="Maruyama T."/>
            <person name="Michael T.P."/>
            <person name="Mikami K."/>
            <person name="Miyazaki S."/>
            <person name="Morinaga S."/>
            <person name="Murata T."/>
            <person name="Mueller-Roeber B."/>
            <person name="Nelson D.R."/>
            <person name="Obara M."/>
            <person name="Oguri Y."/>
            <person name="Olmstead R.G."/>
            <person name="Onodera N."/>
            <person name="Petersen B.L."/>
            <person name="Pils B."/>
            <person name="Prigge M."/>
            <person name="Rensing S.A."/>
            <person name="Riano-Pachon D.M."/>
            <person name="Roberts A.W."/>
            <person name="Sato Y."/>
            <person name="Scheller H.V."/>
            <person name="Schulz B."/>
            <person name="Schulz C."/>
            <person name="Shakirov E.V."/>
            <person name="Shibagaki N."/>
            <person name="Shinohara N."/>
            <person name="Shippen D.E."/>
            <person name="Soerensen I."/>
            <person name="Sotooka R."/>
            <person name="Sugimoto N."/>
            <person name="Sugita M."/>
            <person name="Sumikawa N."/>
            <person name="Tanurdzic M."/>
            <person name="Theissen G."/>
            <person name="Ulvskov P."/>
            <person name="Wakazuki S."/>
            <person name="Weng J.K."/>
            <person name="Willats W.W."/>
            <person name="Wipf D."/>
            <person name="Wolf P.G."/>
            <person name="Yang L."/>
            <person name="Zimmer A.D."/>
            <person name="Zhu Q."/>
            <person name="Mitros T."/>
            <person name="Hellsten U."/>
            <person name="Loque D."/>
            <person name="Otillar R."/>
            <person name="Salamov A."/>
            <person name="Schmutz J."/>
            <person name="Shapiro H."/>
            <person name="Lindquist E."/>
            <person name="Lucas S."/>
            <person name="Rokhsar D."/>
            <person name="Grigoriev I.V."/>
        </authorList>
    </citation>
    <scope>NUCLEOTIDE SEQUENCE [LARGE SCALE GENOMIC DNA]</scope>
</reference>
<proteinExistence type="predicted"/>
<dbReference type="AlphaFoldDB" id="D8RNH4"/>
<dbReference type="Pfam" id="PF13041">
    <property type="entry name" value="PPR_2"/>
    <property type="match status" value="2"/>
</dbReference>
<feature type="repeat" description="PPR" evidence="2">
    <location>
        <begin position="453"/>
        <end position="487"/>
    </location>
</feature>
<dbReference type="OMA" id="HCWIRER"/>
<dbReference type="GO" id="GO:0048731">
    <property type="term" value="P:system development"/>
    <property type="evidence" value="ECO:0007669"/>
    <property type="project" value="UniProtKB-ARBA"/>
</dbReference>
<dbReference type="PROSITE" id="PS51375">
    <property type="entry name" value="PPR"/>
    <property type="match status" value="5"/>
</dbReference>
<feature type="repeat" description="PPR" evidence="2">
    <location>
        <begin position="144"/>
        <end position="178"/>
    </location>
</feature>
<dbReference type="FunFam" id="1.25.40.10:FF:000396">
    <property type="entry name" value="Pentatricopeptide repeat-containing protein At2g36730"/>
    <property type="match status" value="1"/>
</dbReference>
<evidence type="ECO:0000313" key="3">
    <source>
        <dbReference type="EMBL" id="EFJ26086.1"/>
    </source>
</evidence>